<keyword evidence="6" id="KW-0238">DNA-binding</keyword>
<evidence type="ECO:0000313" key="10">
    <source>
        <dbReference type="EMBL" id="MXY91925.1"/>
    </source>
</evidence>
<protein>
    <recommendedName>
        <fullName evidence="8">Methyltransferase</fullName>
        <ecNumber evidence="8">2.1.1.-</ecNumber>
    </recommendedName>
</protein>
<dbReference type="GO" id="GO:0009307">
    <property type="term" value="P:DNA restriction-modification system"/>
    <property type="evidence" value="ECO:0007669"/>
    <property type="project" value="UniProtKB-KW"/>
</dbReference>
<accession>A0A6B0YP02</accession>
<dbReference type="GO" id="GO:0008170">
    <property type="term" value="F:N-methyltransferase activity"/>
    <property type="evidence" value="ECO:0007669"/>
    <property type="project" value="InterPro"/>
</dbReference>
<dbReference type="EMBL" id="VXRG01000005">
    <property type="protein sequence ID" value="MXY91925.1"/>
    <property type="molecule type" value="Genomic_DNA"/>
</dbReference>
<comment type="catalytic activity">
    <reaction evidence="7">
        <text>a 2'-deoxycytidine in DNA + S-adenosyl-L-methionine = an N(4)-methyl-2'-deoxycytidine in DNA + S-adenosyl-L-homocysteine + H(+)</text>
        <dbReference type="Rhea" id="RHEA:16857"/>
        <dbReference type="Rhea" id="RHEA-COMP:11369"/>
        <dbReference type="Rhea" id="RHEA-COMP:13674"/>
        <dbReference type="ChEBI" id="CHEBI:15378"/>
        <dbReference type="ChEBI" id="CHEBI:57856"/>
        <dbReference type="ChEBI" id="CHEBI:59789"/>
        <dbReference type="ChEBI" id="CHEBI:85452"/>
        <dbReference type="ChEBI" id="CHEBI:137933"/>
        <dbReference type="EC" id="2.1.1.113"/>
    </reaction>
</comment>
<evidence type="ECO:0000256" key="1">
    <source>
        <dbReference type="ARBA" id="ARBA00010203"/>
    </source>
</evidence>
<dbReference type="InterPro" id="IPR002941">
    <property type="entry name" value="DNA_methylase_N4/N6"/>
</dbReference>
<dbReference type="GO" id="GO:0032259">
    <property type="term" value="P:methylation"/>
    <property type="evidence" value="ECO:0007669"/>
    <property type="project" value="UniProtKB-KW"/>
</dbReference>
<feature type="domain" description="DNA methylase N-4/N-6" evidence="9">
    <location>
        <begin position="68"/>
        <end position="303"/>
    </location>
</feature>
<gene>
    <name evidence="10" type="ORF">F4Y42_00580</name>
</gene>
<evidence type="ECO:0000256" key="8">
    <source>
        <dbReference type="RuleBase" id="RU362026"/>
    </source>
</evidence>
<dbReference type="Gene3D" id="3.40.50.150">
    <property type="entry name" value="Vaccinia Virus protein VP39"/>
    <property type="match status" value="1"/>
</dbReference>
<dbReference type="InterPro" id="IPR017985">
    <property type="entry name" value="MeTrfase_CN4_CS"/>
</dbReference>
<evidence type="ECO:0000256" key="5">
    <source>
        <dbReference type="ARBA" id="ARBA00022747"/>
    </source>
</evidence>
<evidence type="ECO:0000256" key="4">
    <source>
        <dbReference type="ARBA" id="ARBA00022691"/>
    </source>
</evidence>
<evidence type="ECO:0000256" key="6">
    <source>
        <dbReference type="ARBA" id="ARBA00023125"/>
    </source>
</evidence>
<evidence type="ECO:0000259" key="9">
    <source>
        <dbReference type="Pfam" id="PF01555"/>
    </source>
</evidence>
<dbReference type="PRINTS" id="PR00508">
    <property type="entry name" value="S21N4MTFRASE"/>
</dbReference>
<proteinExistence type="inferred from homology"/>
<keyword evidence="5" id="KW-0680">Restriction system</keyword>
<reference evidence="10" key="1">
    <citation type="submission" date="2019-09" db="EMBL/GenBank/DDBJ databases">
        <title>Characterisation of the sponge microbiome using genome-centric metagenomics.</title>
        <authorList>
            <person name="Engelberts J.P."/>
            <person name="Robbins S.J."/>
            <person name="De Goeij J.M."/>
            <person name="Aranda M."/>
            <person name="Bell S.C."/>
            <person name="Webster N.S."/>
        </authorList>
    </citation>
    <scope>NUCLEOTIDE SEQUENCE</scope>
    <source>
        <strain evidence="10">SB0664_bin_27</strain>
    </source>
</reference>
<dbReference type="PROSITE" id="PS00093">
    <property type="entry name" value="N4_MTASE"/>
    <property type="match status" value="1"/>
</dbReference>
<keyword evidence="3 10" id="KW-0808">Transferase</keyword>
<dbReference type="AlphaFoldDB" id="A0A6B0YP02"/>
<evidence type="ECO:0000256" key="7">
    <source>
        <dbReference type="ARBA" id="ARBA00049120"/>
    </source>
</evidence>
<dbReference type="EC" id="2.1.1.-" evidence="8"/>
<dbReference type="SUPFAM" id="SSF53335">
    <property type="entry name" value="S-adenosyl-L-methionine-dependent methyltransferases"/>
    <property type="match status" value="1"/>
</dbReference>
<comment type="similarity">
    <text evidence="1">Belongs to the N(4)/N(6)-methyltransferase family. N(4) subfamily.</text>
</comment>
<dbReference type="GO" id="GO:0015667">
    <property type="term" value="F:site-specific DNA-methyltransferase (cytosine-N4-specific) activity"/>
    <property type="evidence" value="ECO:0007669"/>
    <property type="project" value="UniProtKB-EC"/>
</dbReference>
<dbReference type="InterPro" id="IPR029063">
    <property type="entry name" value="SAM-dependent_MTases_sf"/>
</dbReference>
<keyword evidence="2 10" id="KW-0489">Methyltransferase</keyword>
<name>A0A6B0YP02_9CHLR</name>
<sequence length="306" mass="34406">MMADASLESLLPSDLRSIEPDQSKRTIPKLARDPRFVSEMRQSLSDFKTEHKVVLGDARHERIAKSSVHLVVTSPPYWTLKAYPDRPGQLGQIQDYDEFMAGLKQVWESCYDGLVPGGRLVCVVGDVCLSRRQNGGRHTVIPLHASIQTQCIDLGFDNLAPIIWHKIGNIQREAASNGSYLGKPFEPNGIIKNDIEYVLMLRKPGGYRSPDMAARLLSVISAEEHNLWFRQIWKDVPGESTRRHPAPFPVELAYRLIRMFSFVGDTVFDPFTGTATTQVAAQQAGRHSIGIEIEPEYHTIATERLE</sequence>
<evidence type="ECO:0000256" key="3">
    <source>
        <dbReference type="ARBA" id="ARBA00022679"/>
    </source>
</evidence>
<dbReference type="InterPro" id="IPR001091">
    <property type="entry name" value="RM_Methyltransferase"/>
</dbReference>
<dbReference type="GO" id="GO:0003677">
    <property type="term" value="F:DNA binding"/>
    <property type="evidence" value="ECO:0007669"/>
    <property type="project" value="UniProtKB-KW"/>
</dbReference>
<evidence type="ECO:0000256" key="2">
    <source>
        <dbReference type="ARBA" id="ARBA00022603"/>
    </source>
</evidence>
<comment type="caution">
    <text evidence="10">The sequence shown here is derived from an EMBL/GenBank/DDBJ whole genome shotgun (WGS) entry which is preliminary data.</text>
</comment>
<keyword evidence="4" id="KW-0949">S-adenosyl-L-methionine</keyword>
<organism evidence="10">
    <name type="scientific">Caldilineaceae bacterium SB0664_bin_27</name>
    <dbReference type="NCBI Taxonomy" id="2605260"/>
    <lineage>
        <taxon>Bacteria</taxon>
        <taxon>Bacillati</taxon>
        <taxon>Chloroflexota</taxon>
        <taxon>Caldilineae</taxon>
        <taxon>Caldilineales</taxon>
        <taxon>Caldilineaceae</taxon>
    </lineage>
</organism>
<dbReference type="Pfam" id="PF01555">
    <property type="entry name" value="N6_N4_Mtase"/>
    <property type="match status" value="1"/>
</dbReference>